<feature type="domain" description="Large polyvalent protein associated" evidence="2">
    <location>
        <begin position="31"/>
        <end position="120"/>
    </location>
</feature>
<dbReference type="RefSeq" id="WP_091936004.1">
    <property type="nucleotide sequence ID" value="NZ_FNCY01000004.1"/>
</dbReference>
<evidence type="ECO:0000313" key="4">
    <source>
        <dbReference type="Proteomes" id="UP000198607"/>
    </source>
</evidence>
<keyword evidence="4" id="KW-1185">Reference proteome</keyword>
<dbReference type="InterPro" id="IPR016181">
    <property type="entry name" value="Acyl_CoA_acyltransferase"/>
</dbReference>
<gene>
    <name evidence="3" type="ORF">SAMN05660652_01452</name>
</gene>
<dbReference type="InterPro" id="IPR040738">
    <property type="entry name" value="LPD22"/>
</dbReference>
<dbReference type="OrthoDB" id="9041348at2"/>
<dbReference type="STRING" id="83767.SAMN05660652_01452"/>
<feature type="region of interest" description="Disordered" evidence="1">
    <location>
        <begin position="731"/>
        <end position="750"/>
    </location>
</feature>
<accession>A0A1G8AP24</accession>
<name>A0A1G8AP24_9RHOO</name>
<dbReference type="SUPFAM" id="SSF55729">
    <property type="entry name" value="Acyl-CoA N-acyltransferases (Nat)"/>
    <property type="match status" value="1"/>
</dbReference>
<feature type="compositionally biased region" description="Polar residues" evidence="1">
    <location>
        <begin position="190"/>
        <end position="202"/>
    </location>
</feature>
<evidence type="ECO:0000259" key="2">
    <source>
        <dbReference type="Pfam" id="PF18834"/>
    </source>
</evidence>
<evidence type="ECO:0000313" key="3">
    <source>
        <dbReference type="EMBL" id="SDH22751.1"/>
    </source>
</evidence>
<dbReference type="EMBL" id="FNCY01000004">
    <property type="protein sequence ID" value="SDH22751.1"/>
    <property type="molecule type" value="Genomic_DNA"/>
</dbReference>
<dbReference type="Pfam" id="PF18834">
    <property type="entry name" value="LPD22"/>
    <property type="match status" value="1"/>
</dbReference>
<organism evidence="3 4">
    <name type="scientific">Propionivibrio dicarboxylicus</name>
    <dbReference type="NCBI Taxonomy" id="83767"/>
    <lineage>
        <taxon>Bacteria</taxon>
        <taxon>Pseudomonadati</taxon>
        <taxon>Pseudomonadota</taxon>
        <taxon>Betaproteobacteria</taxon>
        <taxon>Rhodocyclales</taxon>
        <taxon>Rhodocyclaceae</taxon>
        <taxon>Propionivibrio</taxon>
    </lineage>
</organism>
<proteinExistence type="predicted"/>
<sequence>MNLNGLPDDTLSTGLDLVGLPDDNAKALREQYRATSITPDDAAKVIDISARTGIPKPVVVRNQSEAAKLAAEPDWDGLQVTAPVTVRELAANTKLFDLAHDDTDNLSELERTMNRRSEGQIGGPAFVRSSDTLTASRGLEPSFSSVAYGLYNSFVQGSARWREGARMQFADALGLSDMSQDALRKRDQAQSRQSLTTPDFETSTAQGIYGGVASTLSNAPGLLASILTRSPVPGLVAAGGQTELDAYGKYRSRGATPGEALIGATGEGAVEVATEMIPMGALLGAFGQPGKTAAKEFLKSQVQEQFGEQAATILQDAIDTAIANPDKTWGDYLKERPDAAYQTFLATLVQGGVLTAGHTAMSRLAGDDAKAQGAARDAEALAQLAQLSAASKLRARDPQTFQDVVAAVNEDGSVQDVYLDVRTLAQSGVDLAALAQASPAVASQLEEAVATGGDVVIPLPEYAARIAGTNLDSALTPHLRTSEDALSLDEAQRFYQGQAEEFKKAAAQVMQTKADDDAWQQSAKAVETTLFDQLKSTGRFTDDVNTAYATLMRDFYVATASRLGITPQEMFARYPIQVAAERAAGGQVMGQDATLEATPGFKSVQVGDTTIAYSIPADASRIEIDTVKTPEDKRGRGAARTAMRAFLSKADALGLPVFLTAEPIGKGGPSKSQLASFYKSLGFKYNVGKARDFSSMHSMVRVPQQSLAQDAAPEPNFMQRVVDAVSTALGISQPNQPEGGDLNGQGQEGRRQEVLTAGPALDVGQFFTQPTQTGNRGEIAFGNDITQTPSVITLFKNADLSTFLHEMGHFQLEVLTSIASQPNAPAEIVDDLTAALKWLGVESIDAWRGLGLEEKRPYHEKFARGFEAYLFDGQAPSEELNGIFARFRAWLINVYKSVKALNVEINDDIRRVFDRLVATDEAIKQGEAARSMAPLFTAPEQMSDAQMWAEYQKSGEEATQTAVDDLQRKSMRDMRWLDNARGRLLKQMQKDAAEKRKAVEAEVKAEVRAMPVYATMHFLKRGEMTTPEGEQIKVEKGHRLDTAALAEMYPEAMLARPALEKLQGMTRKDGLHPDLVAEMFGFTSGDQLVRELIAAEPEAQLIEGMTDQRVLERYGDLSSPDTLARAVDEAIHNEARARFVATELTALSKAVGPVRAISKAAKDFAATTIARKKIRDIRPSQHATAETRAAKAAEKALKEGDTTTAAVEKRNQLVQNYATRLSYDALTEIERSINYLRKFDSEGTRKGLDTEYVDQIDQLLERFDLRASVTNKAADKRANLLAWVESQRDHGFEPDIPPEILTEALRKPYRELTLEEMRGLVDTIKQIEHLGRLKKKLLTAKDEREFQAIRDEIAAGIEQHASRVRELRTRNTTGAVLADAGNRFLAMHRKMASAAREMDGFNDGGPVWEYFIRSMNAAGDRETTMRADATARLYELIKPIVESGKMGGKGQYFETLGGSYNREERIAIALNLGNEGNMQRLLDGEGWTLTRLKPLLDTITPEEADFVQAVWDFFESYRPDIAAKERRIYGKEPDWVEPVPITLGGKTLKGGYYPIKYDANRSGRAEQHAEAEAAKQQMRGAYTSATTRRSFTKSRAAEVTGRPLLYSFAGLYQGTNEVIHDLSWHEWLIDANRLLRSLDAPIRTYYGPETVGIFKKAIEDIAAGDVPAQNVFERGLNHVRTGATIAGLGWNLTTSLLQPLGLTQSMVRIGPGWVAKGLGEWIKAPLDTIEEINGKSAMMASRAATMQREINEIKNQVQGSKLDPVRSTFFVLIQKMQMVADVPTWLGAYEKAIAAGEDEDRAVALADQAVIDAQGGGQVKDLAQIQRGGPALKLFTNFYSFFNVAYNLGVEKTKEKITQPKLYPSLALDYLLLYSVPAVLGTLLKEALSGGGGDDEDKLVKKLIAEQISYLLGLMVGTREVTAAVQKIAGVEQFKTSYGGAAGLRLFQEIDKLGTQISQGDADMALFKAANNVGGIIFHYPSGQINRTADGIAAMAEGKTENPMALVVGPPKQ</sequence>
<protein>
    <recommendedName>
        <fullName evidence="2">Large polyvalent protein associated domain-containing protein</fullName>
    </recommendedName>
</protein>
<dbReference type="Proteomes" id="UP000198607">
    <property type="component" value="Unassembled WGS sequence"/>
</dbReference>
<reference evidence="3 4" key="1">
    <citation type="submission" date="2016-10" db="EMBL/GenBank/DDBJ databases">
        <authorList>
            <person name="de Groot N.N."/>
        </authorList>
    </citation>
    <scope>NUCLEOTIDE SEQUENCE [LARGE SCALE GENOMIC DNA]</scope>
    <source>
        <strain evidence="3 4">DSM 5885</strain>
    </source>
</reference>
<evidence type="ECO:0000256" key="1">
    <source>
        <dbReference type="SAM" id="MobiDB-lite"/>
    </source>
</evidence>
<feature type="region of interest" description="Disordered" evidence="1">
    <location>
        <begin position="181"/>
        <end position="202"/>
    </location>
</feature>